<dbReference type="PIRSF" id="PIRSF028451">
    <property type="entry name" value="UCP028451"/>
    <property type="match status" value="1"/>
</dbReference>
<dbReference type="Pfam" id="PF09365">
    <property type="entry name" value="DUF2461"/>
    <property type="match status" value="1"/>
</dbReference>
<proteinExistence type="predicted"/>
<keyword evidence="2" id="KW-1185">Reference proteome</keyword>
<dbReference type="EMBL" id="VICE01000105">
    <property type="protein sequence ID" value="TQD42555.1"/>
    <property type="molecule type" value="Genomic_DNA"/>
</dbReference>
<evidence type="ECO:0000313" key="1">
    <source>
        <dbReference type="EMBL" id="TQD42555.1"/>
    </source>
</evidence>
<accession>A0A508A6E3</accession>
<dbReference type="RefSeq" id="WP_141518889.1">
    <property type="nucleotide sequence ID" value="NZ_VICE01000105.1"/>
</dbReference>
<organism evidence="1 2">
    <name type="scientific">Marilutibacter aestuarii</name>
    <dbReference type="NCBI Taxonomy" id="1706195"/>
    <lineage>
        <taxon>Bacteria</taxon>
        <taxon>Pseudomonadati</taxon>
        <taxon>Pseudomonadota</taxon>
        <taxon>Gammaproteobacteria</taxon>
        <taxon>Lysobacterales</taxon>
        <taxon>Lysobacteraceae</taxon>
        <taxon>Marilutibacter</taxon>
    </lineage>
</organism>
<dbReference type="NCBIfam" id="TIGR02453">
    <property type="entry name" value="TIGR02453 family protein"/>
    <property type="match status" value="1"/>
</dbReference>
<dbReference type="AlphaFoldDB" id="A0A508A6E3"/>
<dbReference type="InterPro" id="IPR015996">
    <property type="entry name" value="UCP028451"/>
</dbReference>
<sequence>MSRYFSDASFDFLQQLGRHNSREWFQAHKDRYEAHVREPFRRLLSDLQPALAEVSLHYRSVPKGVAGSLFRIHRDTRFSKDKSPYKSWQGARLFHERSKNLDAPGFYIHLQRGRCFVGAGLWHPSPDSLRRIRHFILDNPEGWRRAAHAPGFERSYRLDDSEMLVRMPRGFPPDFEHAEDLRRRNFVVSRAITDATMTGPRLRQRLETDLKAMAPFVDYLCASLDLEF</sequence>
<comment type="caution">
    <text evidence="1">The sequence shown here is derived from an EMBL/GenBank/DDBJ whole genome shotgun (WGS) entry which is preliminary data.</text>
</comment>
<name>A0A508A6E3_9GAMM</name>
<dbReference type="OrthoDB" id="9794241at2"/>
<dbReference type="PANTHER" id="PTHR36452">
    <property type="entry name" value="CHROMOSOME 12, WHOLE GENOME SHOTGUN SEQUENCE"/>
    <property type="match status" value="1"/>
</dbReference>
<reference evidence="1 2" key="1">
    <citation type="submission" date="2019-06" db="EMBL/GenBank/DDBJ databases">
        <title>Lysobacter alkalisoli sp. nov. isolated from saline soil.</title>
        <authorList>
            <person name="Sun J.-Q."/>
            <person name="Xu L."/>
        </authorList>
    </citation>
    <scope>NUCLEOTIDE SEQUENCE [LARGE SCALE GENOMIC DNA]</scope>
    <source>
        <strain evidence="1 2">JCM 31130</strain>
    </source>
</reference>
<gene>
    <name evidence="1" type="ORF">FKV25_11195</name>
</gene>
<dbReference type="Proteomes" id="UP000318212">
    <property type="component" value="Unassembled WGS sequence"/>
</dbReference>
<evidence type="ECO:0000313" key="2">
    <source>
        <dbReference type="Proteomes" id="UP000318212"/>
    </source>
</evidence>
<dbReference type="InterPro" id="IPR012808">
    <property type="entry name" value="CHP02453"/>
</dbReference>
<protein>
    <submittedName>
        <fullName evidence="1">DUF2461 domain-containing protein</fullName>
    </submittedName>
</protein>
<dbReference type="PANTHER" id="PTHR36452:SF1">
    <property type="entry name" value="DUF2461 DOMAIN-CONTAINING PROTEIN"/>
    <property type="match status" value="1"/>
</dbReference>